<proteinExistence type="predicted"/>
<dbReference type="RefSeq" id="WP_254756779.1">
    <property type="nucleotide sequence ID" value="NZ_JANCLT010000001.1"/>
</dbReference>
<dbReference type="Pfam" id="PF13797">
    <property type="entry name" value="Post_transc_reg"/>
    <property type="match status" value="1"/>
</dbReference>
<accession>A0AA41X1L2</accession>
<sequence length="94" mass="11191">MEEHVHAVDAYREQLQPVLASKAEEFQILGYDNATIQEVWDCLKQKKWKRLKGELLLHRLVNDVLTLSTHDYMMYLTMQAYKEPLGSFEEYENK</sequence>
<keyword evidence="2" id="KW-1185">Reference proteome</keyword>
<comment type="caution">
    <text evidence="1">The sequence shown here is derived from an EMBL/GenBank/DDBJ whole genome shotgun (WGS) entry which is preliminary data.</text>
</comment>
<reference evidence="1" key="1">
    <citation type="submission" date="2022-07" db="EMBL/GenBank/DDBJ databases">
        <authorList>
            <person name="Li W.-J."/>
            <person name="Deng Q.-Q."/>
        </authorList>
    </citation>
    <scope>NUCLEOTIDE SEQUENCE</scope>
    <source>
        <strain evidence="1">SYSU M60031</strain>
    </source>
</reference>
<protein>
    <submittedName>
        <fullName evidence="1">Post-transcriptional regulator</fullName>
    </submittedName>
</protein>
<dbReference type="EMBL" id="JANCLT010000001">
    <property type="protein sequence ID" value="MCP8967289.1"/>
    <property type="molecule type" value="Genomic_DNA"/>
</dbReference>
<dbReference type="InterPro" id="IPR025716">
    <property type="entry name" value="Post-transcriptional_regulator"/>
</dbReference>
<dbReference type="Proteomes" id="UP001156102">
    <property type="component" value="Unassembled WGS sequence"/>
</dbReference>
<evidence type="ECO:0000313" key="2">
    <source>
        <dbReference type="Proteomes" id="UP001156102"/>
    </source>
</evidence>
<gene>
    <name evidence="1" type="ORF">NK662_01885</name>
</gene>
<organism evidence="1 2">
    <name type="scientific">Ectobacillus ponti</name>
    <dbReference type="NCBI Taxonomy" id="2961894"/>
    <lineage>
        <taxon>Bacteria</taxon>
        <taxon>Bacillati</taxon>
        <taxon>Bacillota</taxon>
        <taxon>Bacilli</taxon>
        <taxon>Bacillales</taxon>
        <taxon>Bacillaceae</taxon>
        <taxon>Ectobacillus</taxon>
    </lineage>
</organism>
<dbReference type="AlphaFoldDB" id="A0AA41X1L2"/>
<evidence type="ECO:0000313" key="1">
    <source>
        <dbReference type="EMBL" id="MCP8967289.1"/>
    </source>
</evidence>
<name>A0AA41X1L2_9BACI</name>